<dbReference type="SMART" id="SM00219">
    <property type="entry name" value="TyrKc"/>
    <property type="match status" value="1"/>
</dbReference>
<feature type="compositionally biased region" description="Basic and acidic residues" evidence="7">
    <location>
        <begin position="179"/>
        <end position="203"/>
    </location>
</feature>
<proteinExistence type="inferred from homology"/>
<organism evidence="8 9">
    <name type="scientific">Pristionchus pacificus</name>
    <name type="common">Parasitic nematode worm</name>
    <dbReference type="NCBI Taxonomy" id="54126"/>
    <lineage>
        <taxon>Eukaryota</taxon>
        <taxon>Metazoa</taxon>
        <taxon>Ecdysozoa</taxon>
        <taxon>Nematoda</taxon>
        <taxon>Chromadorea</taxon>
        <taxon>Rhabditida</taxon>
        <taxon>Rhabditina</taxon>
        <taxon>Diplogasteromorpha</taxon>
        <taxon>Diplogasteroidea</taxon>
        <taxon>Neodiplogasteridae</taxon>
        <taxon>Pristionchus</taxon>
    </lineage>
</organism>
<dbReference type="InterPro" id="IPR000719">
    <property type="entry name" value="Prot_kinase_dom"/>
</dbReference>
<dbReference type="PANTHER" id="PTHR24418">
    <property type="entry name" value="TYROSINE-PROTEIN KINASE"/>
    <property type="match status" value="1"/>
</dbReference>
<dbReference type="EnsemblMetazoa" id="PPA11047.1">
    <property type="protein sequence ID" value="PPA11047.1"/>
    <property type="gene ID" value="WBGene00100601"/>
</dbReference>
<name>A0A2A6BL19_PRIPA</name>
<evidence type="ECO:0000256" key="4">
    <source>
        <dbReference type="ARBA" id="ARBA00022840"/>
    </source>
</evidence>
<evidence type="ECO:0000256" key="2">
    <source>
        <dbReference type="ARBA" id="ARBA00022741"/>
    </source>
</evidence>
<dbReference type="InterPro" id="IPR020635">
    <property type="entry name" value="Tyr_kinase_cat_dom"/>
</dbReference>
<dbReference type="Gene3D" id="3.30.200.20">
    <property type="entry name" value="Phosphorylase Kinase, domain 1"/>
    <property type="match status" value="1"/>
</dbReference>
<feature type="compositionally biased region" description="Basic and acidic residues" evidence="7">
    <location>
        <begin position="26"/>
        <end position="43"/>
    </location>
</feature>
<feature type="compositionally biased region" description="Polar residues" evidence="7">
    <location>
        <begin position="142"/>
        <end position="153"/>
    </location>
</feature>
<evidence type="ECO:0000256" key="3">
    <source>
        <dbReference type="ARBA" id="ARBA00022777"/>
    </source>
</evidence>
<keyword evidence="4 6" id="KW-0067">ATP-binding</keyword>
<evidence type="ECO:0000256" key="7">
    <source>
        <dbReference type="SAM" id="MobiDB-lite"/>
    </source>
</evidence>
<dbReference type="InterPro" id="IPR035849">
    <property type="entry name" value="Fes/Fps/Fer_SH2"/>
</dbReference>
<dbReference type="GO" id="GO:0005925">
    <property type="term" value="C:focal adhesion"/>
    <property type="evidence" value="ECO:0000318"/>
    <property type="project" value="GO_Central"/>
</dbReference>
<dbReference type="InterPro" id="IPR001245">
    <property type="entry name" value="Ser-Thr/Tyr_kinase_cat_dom"/>
</dbReference>
<feature type="compositionally biased region" description="Basic and acidic residues" evidence="7">
    <location>
        <begin position="56"/>
        <end position="66"/>
    </location>
</feature>
<dbReference type="InterPro" id="IPR036860">
    <property type="entry name" value="SH2_dom_sf"/>
</dbReference>
<dbReference type="FunFam" id="3.30.200.20:FF:001796">
    <property type="entry name" value="Tyrosine-protein kinase"/>
    <property type="match status" value="1"/>
</dbReference>
<dbReference type="Gene3D" id="3.30.505.10">
    <property type="entry name" value="SH2 domain"/>
    <property type="match status" value="1"/>
</dbReference>
<evidence type="ECO:0000256" key="1">
    <source>
        <dbReference type="ARBA" id="ARBA00022679"/>
    </source>
</evidence>
<evidence type="ECO:0000256" key="5">
    <source>
        <dbReference type="ARBA" id="ARBA00023137"/>
    </source>
</evidence>
<evidence type="ECO:0000313" key="9">
    <source>
        <dbReference type="Proteomes" id="UP000005239"/>
    </source>
</evidence>
<dbReference type="CDD" id="cd10361">
    <property type="entry name" value="SH2_Fps_family"/>
    <property type="match status" value="1"/>
</dbReference>
<reference evidence="8" key="2">
    <citation type="submission" date="2022-06" db="UniProtKB">
        <authorList>
            <consortium name="EnsemblMetazoa"/>
        </authorList>
    </citation>
    <scope>IDENTIFICATION</scope>
    <source>
        <strain evidence="8">PS312</strain>
    </source>
</reference>
<accession>A0A2A6BL19</accession>
<dbReference type="InterPro" id="IPR000980">
    <property type="entry name" value="SH2"/>
</dbReference>
<evidence type="ECO:0000256" key="6">
    <source>
        <dbReference type="RuleBase" id="RU362096"/>
    </source>
</evidence>
<protein>
    <recommendedName>
        <fullName evidence="6">Tyrosine-protein kinase</fullName>
        <ecNumber evidence="6">2.7.10.2</ecNumber>
    </recommendedName>
</protein>
<dbReference type="PROSITE" id="PS50011">
    <property type="entry name" value="PROTEIN_KINASE_DOM"/>
    <property type="match status" value="1"/>
</dbReference>
<comment type="catalytic activity">
    <reaction evidence="6">
        <text>L-tyrosyl-[protein] + ATP = O-phospho-L-tyrosyl-[protein] + ADP + H(+)</text>
        <dbReference type="Rhea" id="RHEA:10596"/>
        <dbReference type="Rhea" id="RHEA-COMP:10136"/>
        <dbReference type="Rhea" id="RHEA-COMP:20101"/>
        <dbReference type="ChEBI" id="CHEBI:15378"/>
        <dbReference type="ChEBI" id="CHEBI:30616"/>
        <dbReference type="ChEBI" id="CHEBI:46858"/>
        <dbReference type="ChEBI" id="CHEBI:61978"/>
        <dbReference type="ChEBI" id="CHEBI:456216"/>
        <dbReference type="EC" id="2.7.10.2"/>
    </reaction>
</comment>
<dbReference type="SUPFAM" id="SSF55550">
    <property type="entry name" value="SH2 domain"/>
    <property type="match status" value="1"/>
</dbReference>
<feature type="compositionally biased region" description="Low complexity" evidence="7">
    <location>
        <begin position="99"/>
        <end position="110"/>
    </location>
</feature>
<dbReference type="InterPro" id="IPR017441">
    <property type="entry name" value="Protein_kinase_ATP_BS"/>
</dbReference>
<feature type="compositionally biased region" description="Basic and acidic residues" evidence="7">
    <location>
        <begin position="115"/>
        <end position="132"/>
    </location>
</feature>
<dbReference type="EC" id="2.7.10.2" evidence="6"/>
<dbReference type="InterPro" id="IPR050198">
    <property type="entry name" value="Non-receptor_tyrosine_kinases"/>
</dbReference>
<gene>
    <name evidence="8" type="primary">WBGene00100601</name>
</gene>
<dbReference type="PROSITE" id="PS50001">
    <property type="entry name" value="SH2"/>
    <property type="match status" value="1"/>
</dbReference>
<dbReference type="GO" id="GO:0004715">
    <property type="term" value="F:non-membrane spanning protein tyrosine kinase activity"/>
    <property type="evidence" value="ECO:0007669"/>
    <property type="project" value="UniProtKB-EC"/>
</dbReference>
<keyword evidence="3 6" id="KW-0418">Kinase</keyword>
<dbReference type="PROSITE" id="PS00107">
    <property type="entry name" value="PROTEIN_KINASE_ATP"/>
    <property type="match status" value="1"/>
</dbReference>
<dbReference type="Proteomes" id="UP000005239">
    <property type="component" value="Unassembled WGS sequence"/>
</dbReference>
<dbReference type="OrthoDB" id="546826at2759"/>
<keyword evidence="5 6" id="KW-0829">Tyrosine-protein kinase</keyword>
<feature type="region of interest" description="Disordered" evidence="7">
    <location>
        <begin position="1"/>
        <end position="264"/>
    </location>
</feature>
<keyword evidence="2 6" id="KW-0547">Nucleotide-binding</keyword>
<reference evidence="9" key="1">
    <citation type="journal article" date="2008" name="Nat. Genet.">
        <title>The Pristionchus pacificus genome provides a unique perspective on nematode lifestyle and parasitism.</title>
        <authorList>
            <person name="Dieterich C."/>
            <person name="Clifton S.W."/>
            <person name="Schuster L.N."/>
            <person name="Chinwalla A."/>
            <person name="Delehaunty K."/>
            <person name="Dinkelacker I."/>
            <person name="Fulton L."/>
            <person name="Fulton R."/>
            <person name="Godfrey J."/>
            <person name="Minx P."/>
            <person name="Mitreva M."/>
            <person name="Roeseler W."/>
            <person name="Tian H."/>
            <person name="Witte H."/>
            <person name="Yang S.P."/>
            <person name="Wilson R.K."/>
            <person name="Sommer R.J."/>
        </authorList>
    </citation>
    <scope>NUCLEOTIDE SEQUENCE [LARGE SCALE GENOMIC DNA]</scope>
    <source>
        <strain evidence="9">PS312</strain>
    </source>
</reference>
<dbReference type="InterPro" id="IPR011009">
    <property type="entry name" value="Kinase-like_dom_sf"/>
</dbReference>
<feature type="compositionally biased region" description="Basic and acidic residues" evidence="7">
    <location>
        <begin position="248"/>
        <end position="259"/>
    </location>
</feature>
<feature type="compositionally biased region" description="Low complexity" evidence="7">
    <location>
        <begin position="206"/>
        <end position="218"/>
    </location>
</feature>
<dbReference type="SMART" id="SM00252">
    <property type="entry name" value="SH2"/>
    <property type="match status" value="1"/>
</dbReference>
<feature type="compositionally biased region" description="Polar residues" evidence="7">
    <location>
        <begin position="83"/>
        <end position="93"/>
    </location>
</feature>
<dbReference type="Pfam" id="PF07714">
    <property type="entry name" value="PK_Tyr_Ser-Thr"/>
    <property type="match status" value="1"/>
</dbReference>
<accession>A0A8R1YH04</accession>
<keyword evidence="9" id="KW-1185">Reference proteome</keyword>
<dbReference type="SUPFAM" id="SSF56112">
    <property type="entry name" value="Protein kinase-like (PK-like)"/>
    <property type="match status" value="1"/>
</dbReference>
<sequence>MTGRGGATQGTAEPTHECAVGMPNDEPQHTQEAKTQDSTDGTDKQPAAAVAATPKESPKERRHDDPDATQELIESDAHGPLQPISSPVSNDDQQSPKDAPAVTVAKTAPTIQSVAEKKTKKDKDKSVKDDSTQRVGVINASKRAQQPRTTPSKVLTRLECGLTRSVRSAKFDTQGAESKPLKEEKPEKRANCTSQAEKKREKLAPTTTGGQTVTVGQTATGGGTRRRQAHRPTESDRGGTTQTLVGSESKKPGDTRSNKTGDQMDYYHRKKKKQLEKCKLILTRNKQLVEIASQRGELIDRAIEDEQFFHGYVYRGDLERMIKEDGEFLVRKSDFNGQEVYVISVMAQGEIQHLVIKQTNTKKLYWVMNYAFKTVIELIDYHYRNNEPVDETSIYIRIPVFRQDWQFSHEQIETAQQLGKGNFGTVHSGYLKRHPFDPPVKVAIKTLTLVKDDEHEESEMTASDKNEFLREAYLMLAVDHPNLVKLFGLAATRMPIQIVMELCDETLLGKCKAHHYAFDFGIKDGLMSVADKGRYVLDAARGLEYLHSCFIIHR</sequence>
<comment type="similarity">
    <text evidence="6">Belongs to the protein kinase superfamily. Tyr protein kinase family.</text>
</comment>
<dbReference type="GO" id="GO:0005886">
    <property type="term" value="C:plasma membrane"/>
    <property type="evidence" value="ECO:0000318"/>
    <property type="project" value="GO_Central"/>
</dbReference>
<dbReference type="GO" id="GO:0005524">
    <property type="term" value="F:ATP binding"/>
    <property type="evidence" value="ECO:0007669"/>
    <property type="project" value="UniProtKB-UniRule"/>
</dbReference>
<dbReference type="Pfam" id="PF00017">
    <property type="entry name" value="SH2"/>
    <property type="match status" value="1"/>
</dbReference>
<evidence type="ECO:0000313" key="8">
    <source>
        <dbReference type="EnsemblMetazoa" id="PPA11047.1"/>
    </source>
</evidence>
<keyword evidence="1 6" id="KW-0808">Transferase</keyword>
<dbReference type="AlphaFoldDB" id="A0A2A6BL19"/>